<organism evidence="1 2">
    <name type="scientific">Arthrobacter sedimenti</name>
    <dbReference type="NCBI Taxonomy" id="2694931"/>
    <lineage>
        <taxon>Bacteria</taxon>
        <taxon>Bacillati</taxon>
        <taxon>Actinomycetota</taxon>
        <taxon>Actinomycetes</taxon>
        <taxon>Micrococcales</taxon>
        <taxon>Micrococcaceae</taxon>
        <taxon>Arthrobacter</taxon>
    </lineage>
</organism>
<accession>A0ABV8WGJ9</accession>
<keyword evidence="2" id="KW-1185">Reference proteome</keyword>
<name>A0ABV8WGJ9_9MICC</name>
<sequence length="61" mass="5533">MLNSSTGTTGGICHCAGRSIRGSGVGATHIGGAVALADQAVLGGVGVGIGGDALVDGGVLA</sequence>
<dbReference type="RefSeq" id="WP_376976466.1">
    <property type="nucleotide sequence ID" value="NZ_JBHSDQ010000001.1"/>
</dbReference>
<protein>
    <submittedName>
        <fullName evidence="1">Uncharacterized protein</fullName>
    </submittedName>
</protein>
<gene>
    <name evidence="1" type="ORF">ACFO0G_03735</name>
</gene>
<dbReference type="Proteomes" id="UP001595778">
    <property type="component" value="Unassembled WGS sequence"/>
</dbReference>
<comment type="caution">
    <text evidence="1">The sequence shown here is derived from an EMBL/GenBank/DDBJ whole genome shotgun (WGS) entry which is preliminary data.</text>
</comment>
<evidence type="ECO:0000313" key="1">
    <source>
        <dbReference type="EMBL" id="MFC4395190.1"/>
    </source>
</evidence>
<evidence type="ECO:0000313" key="2">
    <source>
        <dbReference type="Proteomes" id="UP001595778"/>
    </source>
</evidence>
<proteinExistence type="predicted"/>
<dbReference type="EMBL" id="JBHSDQ010000001">
    <property type="protein sequence ID" value="MFC4395190.1"/>
    <property type="molecule type" value="Genomic_DNA"/>
</dbReference>
<reference evidence="2" key="1">
    <citation type="journal article" date="2019" name="Int. J. Syst. Evol. Microbiol.">
        <title>The Global Catalogue of Microorganisms (GCM) 10K type strain sequencing project: providing services to taxonomists for standard genome sequencing and annotation.</title>
        <authorList>
            <consortium name="The Broad Institute Genomics Platform"/>
            <consortium name="The Broad Institute Genome Sequencing Center for Infectious Disease"/>
            <person name="Wu L."/>
            <person name="Ma J."/>
        </authorList>
    </citation>
    <scope>NUCLEOTIDE SEQUENCE [LARGE SCALE GENOMIC DNA]</scope>
    <source>
        <strain evidence="2">PJ61</strain>
    </source>
</reference>